<dbReference type="InterPro" id="IPR001509">
    <property type="entry name" value="Epimerase_deHydtase"/>
</dbReference>
<proteinExistence type="predicted"/>
<evidence type="ECO:0000313" key="4">
    <source>
        <dbReference type="EMBL" id="CAE8596456.1"/>
    </source>
</evidence>
<dbReference type="Gene3D" id="3.90.25.10">
    <property type="entry name" value="UDP-galactose 4-epimerase, domain 1"/>
    <property type="match status" value="1"/>
</dbReference>
<evidence type="ECO:0000256" key="2">
    <source>
        <dbReference type="ARBA" id="ARBA00023277"/>
    </source>
</evidence>
<dbReference type="Gene3D" id="3.40.50.720">
    <property type="entry name" value="NAD(P)-binding Rossmann-like Domain"/>
    <property type="match status" value="1"/>
</dbReference>
<dbReference type="AlphaFoldDB" id="A0A813EEH1"/>
<keyword evidence="5" id="KW-1185">Reference proteome</keyword>
<protein>
    <recommendedName>
        <fullName evidence="3">NAD-dependent epimerase/dehydratase domain-containing protein</fullName>
    </recommendedName>
</protein>
<sequence length="543" mass="59682">MKILITGGFGFLGQRLCKRILEIGELVGVNDETCAVSRVVLFDCSQPPPDLPTDSRVTFTKGDITDAGQCKNLVDEDNMLVFHLASVMSGQGEADFDLCWKVNLEGTRNLMEACRARKGSRFIFASSGACYGERAPGPELDSMKLLPQTSYGMTKACCELMINDYARRGFLDGRVARLPTVIPRPDINSGLPAAFSAVIRESLFGRDATLVVRPDLRHAVCGFRVLVRNLLHLAQLPEAALAGSSDRCMNMPSLSVTLLDLHQAVKKVVRDPAKLGRITFEPDEALSAKLSTFHNDMDATRARSLGLVGDSSAEAIAADFVAEYVDESLLKPVVELEEEPRHWLTLSNPYLRVFRVENPPGDQTLMHRHRGNSLYFFFENTRTQGQKLSEAFLDDAVSCGEIRYGDHASCNLVHRIRTKGPRVMCCLDVEFTASDCKPEGGSEGPDAKRARTEPPAIAGLSLIKERPTARVYSLEVPAGGSWQGALPFERMLWIVHRGARVSGGLGDSFLQPADVFFREGPQQLSLEVLGGQRSLALWLVELL</sequence>
<organism evidence="4 5">
    <name type="scientific">Polarella glacialis</name>
    <name type="common">Dinoflagellate</name>
    <dbReference type="NCBI Taxonomy" id="89957"/>
    <lineage>
        <taxon>Eukaryota</taxon>
        <taxon>Sar</taxon>
        <taxon>Alveolata</taxon>
        <taxon>Dinophyceae</taxon>
        <taxon>Suessiales</taxon>
        <taxon>Suessiaceae</taxon>
        <taxon>Polarella</taxon>
    </lineage>
</organism>
<evidence type="ECO:0000259" key="3">
    <source>
        <dbReference type="Pfam" id="PF01370"/>
    </source>
</evidence>
<gene>
    <name evidence="4" type="ORF">PGLA1383_LOCUS14920</name>
</gene>
<dbReference type="InterPro" id="IPR036291">
    <property type="entry name" value="NAD(P)-bd_dom_sf"/>
</dbReference>
<evidence type="ECO:0000256" key="1">
    <source>
        <dbReference type="ARBA" id="ARBA00022857"/>
    </source>
</evidence>
<dbReference type="PANTHER" id="PTHR43103">
    <property type="entry name" value="NUCLEOSIDE-DIPHOSPHATE-SUGAR EPIMERASE"/>
    <property type="match status" value="1"/>
</dbReference>
<evidence type="ECO:0000313" key="5">
    <source>
        <dbReference type="Proteomes" id="UP000654075"/>
    </source>
</evidence>
<feature type="domain" description="NAD-dependent epimerase/dehydratase" evidence="3">
    <location>
        <begin position="3"/>
        <end position="185"/>
    </location>
</feature>
<dbReference type="PANTHER" id="PTHR43103:SF3">
    <property type="entry name" value="ADP-L-GLYCERO-D-MANNO-HEPTOSE-6-EPIMERASE"/>
    <property type="match status" value="1"/>
</dbReference>
<keyword evidence="2" id="KW-0119">Carbohydrate metabolism</keyword>
<dbReference type="EMBL" id="CAJNNV010008597">
    <property type="protein sequence ID" value="CAE8596456.1"/>
    <property type="molecule type" value="Genomic_DNA"/>
</dbReference>
<comment type="caution">
    <text evidence="4">The sequence shown here is derived from an EMBL/GenBank/DDBJ whole genome shotgun (WGS) entry which is preliminary data.</text>
</comment>
<dbReference type="Proteomes" id="UP000654075">
    <property type="component" value="Unassembled WGS sequence"/>
</dbReference>
<reference evidence="4" key="1">
    <citation type="submission" date="2021-02" db="EMBL/GenBank/DDBJ databases">
        <authorList>
            <person name="Dougan E. K."/>
            <person name="Rhodes N."/>
            <person name="Thang M."/>
            <person name="Chan C."/>
        </authorList>
    </citation>
    <scope>NUCLEOTIDE SEQUENCE</scope>
</reference>
<dbReference type="Gene3D" id="2.60.120.10">
    <property type="entry name" value="Jelly Rolls"/>
    <property type="match status" value="1"/>
</dbReference>
<accession>A0A813EEH1</accession>
<name>A0A813EEH1_POLGL</name>
<dbReference type="OrthoDB" id="411629at2759"/>
<dbReference type="Pfam" id="PF01370">
    <property type="entry name" value="Epimerase"/>
    <property type="match status" value="1"/>
</dbReference>
<dbReference type="SUPFAM" id="SSF51735">
    <property type="entry name" value="NAD(P)-binding Rossmann-fold domains"/>
    <property type="match status" value="1"/>
</dbReference>
<keyword evidence="1" id="KW-0521">NADP</keyword>
<dbReference type="InterPro" id="IPR014710">
    <property type="entry name" value="RmlC-like_jellyroll"/>
</dbReference>